<protein>
    <recommendedName>
        <fullName evidence="14">Diguanylate cyclase</fullName>
    </recommendedName>
</protein>
<dbReference type="SUPFAM" id="SSF103190">
    <property type="entry name" value="Sensory domain-like"/>
    <property type="match status" value="2"/>
</dbReference>
<keyword evidence="3" id="KW-0597">Phosphoprotein</keyword>
<evidence type="ECO:0000256" key="1">
    <source>
        <dbReference type="ARBA" id="ARBA00001946"/>
    </source>
</evidence>
<dbReference type="InterPro" id="IPR043128">
    <property type="entry name" value="Rev_trsase/Diguanyl_cyclase"/>
</dbReference>
<dbReference type="NCBIfam" id="TIGR00254">
    <property type="entry name" value="GGDEF"/>
    <property type="match status" value="1"/>
</dbReference>
<gene>
    <name evidence="12" type="ORF">A1QC_02880</name>
</gene>
<dbReference type="SMART" id="SM00267">
    <property type="entry name" value="GGDEF"/>
    <property type="match status" value="1"/>
</dbReference>
<evidence type="ECO:0000256" key="3">
    <source>
        <dbReference type="ARBA" id="ARBA00022553"/>
    </source>
</evidence>
<sequence length="689" mass="78990">MTQFDHDPALEEDVLHDKSLLKNVMIRFMITLSIFTLIFAALGFYWYQEYTKNLEEKLLSQEEAFIATTTHSLQKEMQVQLIVLNMVSKSKVVTGYFENNINPADKASLVELFRNLTNAFEHYGQIRLFDLNGEELIRVNYNDGTPIQVPNSQLQNKYNRYYFQQALSLAPGETYVSKMDLNVENEKIEIPYKPTLRFATQILDNNGQPIGIVMINYLANELLENFRHQIKLRINGQGMLIDEQGYWLSNHDRSNEWGVSLGKPKNNFEQRYPLAWPTIKKSNSGTLKTEKGLFRYQSITPLDFSAINSPKHTTHSKVNFPVSEESTHNTNWKLVIFLPNETIQESSLFYKPSSHIIIVLLYVSIAFIMLMLISNSEQKKARRTHHKRISSELKDLYENAPCGYHSLDAQGIVTRINQTELNWLGYERDEVIGRSFSNFITPASQETFKAFLDHLPNEQEIDGVILEVQTKQGNTFFVSTSAVALFNEGNFAIARTSAFDITDRIELEKRLEYIAHTDVLTGISNRRHFFEQVTPVFIDHQKSQKPLSLLMIDVDHFKQVNDVYGHDAGDIVLQQLSEIVKHNITNSDLLARLGGEEFVVVMQNTQDKGYALAEHIRKTVSATSIQISDSTQLNITLSIGVSVNQPQCTDIDDMIKQADIALYKAKTKGRNRVVLFNKEEMQKECDDDI</sequence>
<dbReference type="Proteomes" id="UP000094070">
    <property type="component" value="Unassembled WGS sequence"/>
</dbReference>
<dbReference type="EMBL" id="AJYK02000107">
    <property type="protein sequence ID" value="OEF22726.1"/>
    <property type="molecule type" value="Genomic_DNA"/>
</dbReference>
<keyword evidence="13" id="KW-1185">Reference proteome</keyword>
<dbReference type="Gene3D" id="3.30.450.20">
    <property type="entry name" value="PAS domain"/>
    <property type="match status" value="3"/>
</dbReference>
<dbReference type="GO" id="GO:0000160">
    <property type="term" value="P:phosphorelay signal transduction system"/>
    <property type="evidence" value="ECO:0007669"/>
    <property type="project" value="UniProtKB-KW"/>
</dbReference>
<dbReference type="AlphaFoldDB" id="A0A1E5DYJ6"/>
<proteinExistence type="predicted"/>
<evidence type="ECO:0000313" key="12">
    <source>
        <dbReference type="EMBL" id="OEF22726.1"/>
    </source>
</evidence>
<dbReference type="PANTHER" id="PTHR46663:SF2">
    <property type="entry name" value="GGDEF DOMAIN-CONTAINING PROTEIN"/>
    <property type="match status" value="1"/>
</dbReference>
<dbReference type="PROSITE" id="PS50112">
    <property type="entry name" value="PAS"/>
    <property type="match status" value="1"/>
</dbReference>
<dbReference type="InterPro" id="IPR000160">
    <property type="entry name" value="GGDEF_dom"/>
</dbReference>
<dbReference type="Pfam" id="PF00990">
    <property type="entry name" value="GGDEF"/>
    <property type="match status" value="1"/>
</dbReference>
<dbReference type="SUPFAM" id="SSF55785">
    <property type="entry name" value="PYP-like sensor domain (PAS domain)"/>
    <property type="match status" value="1"/>
</dbReference>
<dbReference type="RefSeq" id="WP_017026695.1">
    <property type="nucleotide sequence ID" value="NZ_AJYK02000107.1"/>
</dbReference>
<evidence type="ECO:0000256" key="8">
    <source>
        <dbReference type="ARBA" id="ARBA00023012"/>
    </source>
</evidence>
<evidence type="ECO:0000313" key="13">
    <source>
        <dbReference type="Proteomes" id="UP000094070"/>
    </source>
</evidence>
<feature type="domain" description="GGDEF" evidence="11">
    <location>
        <begin position="545"/>
        <end position="678"/>
    </location>
</feature>
<dbReference type="PROSITE" id="PS50887">
    <property type="entry name" value="GGDEF"/>
    <property type="match status" value="1"/>
</dbReference>
<comment type="subcellular location">
    <subcellularLocation>
        <location evidence="2">Cell inner membrane</location>
    </subcellularLocation>
</comment>
<keyword evidence="6" id="KW-0418">Kinase</keyword>
<dbReference type="InterPro" id="IPR000014">
    <property type="entry name" value="PAS"/>
</dbReference>
<evidence type="ECO:0000259" key="11">
    <source>
        <dbReference type="PROSITE" id="PS50887"/>
    </source>
</evidence>
<keyword evidence="9" id="KW-0812">Transmembrane</keyword>
<feature type="transmembrane region" description="Helical" evidence="9">
    <location>
        <begin position="354"/>
        <end position="373"/>
    </location>
</feature>
<dbReference type="FunFam" id="3.30.70.270:FF:000001">
    <property type="entry name" value="Diguanylate cyclase domain protein"/>
    <property type="match status" value="1"/>
</dbReference>
<evidence type="ECO:0000256" key="6">
    <source>
        <dbReference type="ARBA" id="ARBA00022777"/>
    </source>
</evidence>
<evidence type="ECO:0000256" key="5">
    <source>
        <dbReference type="ARBA" id="ARBA00022741"/>
    </source>
</evidence>
<keyword evidence="5" id="KW-0547">Nucleotide-binding</keyword>
<keyword evidence="9" id="KW-0472">Membrane</keyword>
<accession>A0A1E5DYJ6</accession>
<dbReference type="PANTHER" id="PTHR46663">
    <property type="entry name" value="DIGUANYLATE CYCLASE DGCT-RELATED"/>
    <property type="match status" value="1"/>
</dbReference>
<evidence type="ECO:0000256" key="9">
    <source>
        <dbReference type="SAM" id="Phobius"/>
    </source>
</evidence>
<dbReference type="eggNOG" id="COG5002">
    <property type="taxonomic scope" value="Bacteria"/>
</dbReference>
<dbReference type="GO" id="GO:0005886">
    <property type="term" value="C:plasma membrane"/>
    <property type="evidence" value="ECO:0007669"/>
    <property type="project" value="UniProtKB-SubCell"/>
</dbReference>
<dbReference type="InterPro" id="IPR035965">
    <property type="entry name" value="PAS-like_dom_sf"/>
</dbReference>
<reference evidence="12 13" key="1">
    <citation type="journal article" date="2012" name="Science">
        <title>Ecological populations of bacteria act as socially cohesive units of antibiotic production and resistance.</title>
        <authorList>
            <person name="Cordero O.X."/>
            <person name="Wildschutte H."/>
            <person name="Kirkup B."/>
            <person name="Proehl S."/>
            <person name="Ngo L."/>
            <person name="Hussain F."/>
            <person name="Le Roux F."/>
            <person name="Mincer T."/>
            <person name="Polz M.F."/>
        </authorList>
    </citation>
    <scope>NUCLEOTIDE SEQUENCE [LARGE SCALE GENOMIC DNA]</scope>
    <source>
        <strain evidence="12 13">1S-45</strain>
    </source>
</reference>
<dbReference type="CDD" id="cd00130">
    <property type="entry name" value="PAS"/>
    <property type="match status" value="1"/>
</dbReference>
<dbReference type="SMART" id="SM00091">
    <property type="entry name" value="PAS"/>
    <property type="match status" value="1"/>
</dbReference>
<keyword evidence="8" id="KW-0902">Two-component regulatory system</keyword>
<feature type="domain" description="PAS" evidence="10">
    <location>
        <begin position="389"/>
        <end position="459"/>
    </location>
</feature>
<dbReference type="InterPro" id="IPR029151">
    <property type="entry name" value="Sensor-like_sf"/>
</dbReference>
<dbReference type="OrthoDB" id="9812260at2"/>
<dbReference type="InterPro" id="IPR048760">
    <property type="entry name" value="VP0354-like_sensor_dom"/>
</dbReference>
<evidence type="ECO:0000256" key="4">
    <source>
        <dbReference type="ARBA" id="ARBA00022679"/>
    </source>
</evidence>
<evidence type="ECO:0008006" key="14">
    <source>
        <dbReference type="Google" id="ProtNLM"/>
    </source>
</evidence>
<dbReference type="InterPro" id="IPR052163">
    <property type="entry name" value="DGC-Regulatory_Protein"/>
</dbReference>
<evidence type="ECO:0000259" key="10">
    <source>
        <dbReference type="PROSITE" id="PS50112"/>
    </source>
</evidence>
<dbReference type="Pfam" id="PF21623">
    <property type="entry name" value="HK_sensor_dom_bact"/>
    <property type="match status" value="1"/>
</dbReference>
<feature type="transmembrane region" description="Helical" evidence="9">
    <location>
        <begin position="28"/>
        <end position="47"/>
    </location>
</feature>
<dbReference type="eggNOG" id="COG3706">
    <property type="taxonomic scope" value="Bacteria"/>
</dbReference>
<evidence type="ECO:0000256" key="2">
    <source>
        <dbReference type="ARBA" id="ARBA00004533"/>
    </source>
</evidence>
<dbReference type="NCBIfam" id="TIGR00229">
    <property type="entry name" value="sensory_box"/>
    <property type="match status" value="1"/>
</dbReference>
<dbReference type="GO" id="GO:0016301">
    <property type="term" value="F:kinase activity"/>
    <property type="evidence" value="ECO:0007669"/>
    <property type="project" value="UniProtKB-KW"/>
</dbReference>
<dbReference type="CDD" id="cd01949">
    <property type="entry name" value="GGDEF"/>
    <property type="match status" value="1"/>
</dbReference>
<dbReference type="Pfam" id="PF13426">
    <property type="entry name" value="PAS_9"/>
    <property type="match status" value="1"/>
</dbReference>
<organism evidence="12 13">
    <name type="scientific">Vibrio rumoiensis 1S-45</name>
    <dbReference type="NCBI Taxonomy" id="1188252"/>
    <lineage>
        <taxon>Bacteria</taxon>
        <taxon>Pseudomonadati</taxon>
        <taxon>Pseudomonadota</taxon>
        <taxon>Gammaproteobacteria</taxon>
        <taxon>Vibrionales</taxon>
        <taxon>Vibrionaceae</taxon>
        <taxon>Vibrio</taxon>
    </lineage>
</organism>
<dbReference type="InterPro" id="IPR029787">
    <property type="entry name" value="Nucleotide_cyclase"/>
</dbReference>
<dbReference type="STRING" id="1188252.A1QC_02880"/>
<comment type="cofactor">
    <cofactor evidence="1">
        <name>Mg(2+)</name>
        <dbReference type="ChEBI" id="CHEBI:18420"/>
    </cofactor>
</comment>
<keyword evidence="4" id="KW-0808">Transferase</keyword>
<dbReference type="Gene3D" id="3.30.70.270">
    <property type="match status" value="1"/>
</dbReference>
<keyword evidence="7" id="KW-0067">ATP-binding</keyword>
<comment type="caution">
    <text evidence="12">The sequence shown here is derived from an EMBL/GenBank/DDBJ whole genome shotgun (WGS) entry which is preliminary data.</text>
</comment>
<evidence type="ECO:0000256" key="7">
    <source>
        <dbReference type="ARBA" id="ARBA00022840"/>
    </source>
</evidence>
<dbReference type="GO" id="GO:0005524">
    <property type="term" value="F:ATP binding"/>
    <property type="evidence" value="ECO:0007669"/>
    <property type="project" value="UniProtKB-KW"/>
</dbReference>
<dbReference type="SUPFAM" id="SSF55073">
    <property type="entry name" value="Nucleotide cyclase"/>
    <property type="match status" value="1"/>
</dbReference>
<name>A0A1E5DYJ6_9VIBR</name>
<keyword evidence="9" id="KW-1133">Transmembrane helix</keyword>